<dbReference type="EMBL" id="OK649925">
    <property type="protein sequence ID" value="UZA66691.1"/>
    <property type="molecule type" value="Genomic_DNA"/>
</dbReference>
<evidence type="ECO:0000256" key="9">
    <source>
        <dbReference type="ARBA" id="ARBA00023136"/>
    </source>
</evidence>
<proteinExistence type="inferred from homology"/>
<evidence type="ECO:0000256" key="11">
    <source>
        <dbReference type="RuleBase" id="RU000473"/>
    </source>
</evidence>
<keyword evidence="7 12" id="KW-1133">Transmembrane helix</keyword>
<feature type="transmembrane region" description="Helical" evidence="12">
    <location>
        <begin position="287"/>
        <end position="310"/>
    </location>
</feature>
<keyword evidence="11 13" id="KW-0496">Mitochondrion</keyword>
<accession>A0A9E8AG61</accession>
<dbReference type="PROSITE" id="PS00668">
    <property type="entry name" value="COMPLEX1_ND1_2"/>
    <property type="match status" value="1"/>
</dbReference>
<evidence type="ECO:0000256" key="1">
    <source>
        <dbReference type="ARBA" id="ARBA00003257"/>
    </source>
</evidence>
<gene>
    <name evidence="13" type="primary">nad1</name>
</gene>
<comment type="catalytic activity">
    <reaction evidence="11">
        <text>a ubiquinone + NADH + 5 H(+)(in) = a ubiquinol + NAD(+) + 4 H(+)(out)</text>
        <dbReference type="Rhea" id="RHEA:29091"/>
        <dbReference type="Rhea" id="RHEA-COMP:9565"/>
        <dbReference type="Rhea" id="RHEA-COMP:9566"/>
        <dbReference type="ChEBI" id="CHEBI:15378"/>
        <dbReference type="ChEBI" id="CHEBI:16389"/>
        <dbReference type="ChEBI" id="CHEBI:17976"/>
        <dbReference type="ChEBI" id="CHEBI:57540"/>
        <dbReference type="ChEBI" id="CHEBI:57945"/>
        <dbReference type="EC" id="7.1.1.2"/>
    </reaction>
</comment>
<feature type="transmembrane region" description="Helical" evidence="12">
    <location>
        <begin position="254"/>
        <end position="272"/>
    </location>
</feature>
<feature type="transmembrane region" description="Helical" evidence="12">
    <location>
        <begin position="104"/>
        <end position="124"/>
    </location>
</feature>
<dbReference type="HAMAP" id="MF_01350">
    <property type="entry name" value="NDH1_NuoH"/>
    <property type="match status" value="1"/>
</dbReference>
<evidence type="ECO:0000256" key="3">
    <source>
        <dbReference type="ARBA" id="ARBA00010535"/>
    </source>
</evidence>
<keyword evidence="6 10" id="KW-0812">Transmembrane</keyword>
<comment type="subcellular location">
    <subcellularLocation>
        <location evidence="10">Mitochondrion inner membrane</location>
        <topology evidence="10">Multi-pass membrane protein</topology>
    </subcellularLocation>
    <subcellularLocation>
        <location evidence="2">Mitochondrion membrane</location>
        <topology evidence="2">Multi-pass membrane protein</topology>
    </subcellularLocation>
</comment>
<keyword evidence="5" id="KW-0813">Transport</keyword>
<dbReference type="InterPro" id="IPR001694">
    <property type="entry name" value="NADH_UbQ_OxRdtase_su1/FPO"/>
</dbReference>
<feature type="transmembrane region" description="Helical" evidence="12">
    <location>
        <begin position="7"/>
        <end position="27"/>
    </location>
</feature>
<feature type="transmembrane region" description="Helical" evidence="12">
    <location>
        <begin position="175"/>
        <end position="195"/>
    </location>
</feature>
<evidence type="ECO:0000256" key="5">
    <source>
        <dbReference type="ARBA" id="ARBA00022448"/>
    </source>
</evidence>
<feature type="transmembrane region" description="Helical" evidence="12">
    <location>
        <begin position="65"/>
        <end position="92"/>
    </location>
</feature>
<dbReference type="AlphaFoldDB" id="A0A9E8AG61"/>
<comment type="similarity">
    <text evidence="3 10">Belongs to the complex I subunit 1 family.</text>
</comment>
<keyword evidence="8 11" id="KW-0830">Ubiquinone</keyword>
<organism evidence="13">
    <name type="scientific">Tanystylum sp. JZ-2022</name>
    <dbReference type="NCBI Taxonomy" id="2992008"/>
    <lineage>
        <taxon>Eukaryota</taxon>
        <taxon>Metazoa</taxon>
        <taxon>Ecdysozoa</taxon>
        <taxon>Arthropoda</taxon>
        <taxon>Chelicerata</taxon>
        <taxon>Pycnogonida</taxon>
        <taxon>Pantopoda</taxon>
        <taxon>Tanystylum</taxon>
    </lineage>
</organism>
<comment type="function">
    <text evidence="1">Core subunit of the mitochondrial membrane respiratory chain NADH dehydrogenase (Complex I) that is believed to belong to the minimal assembly required for catalysis. Complex I functions in the transfer of electrons from NADH to the respiratory chain. The immediate electron acceptor for the enzyme is believed to be ubiquinone.</text>
</comment>
<evidence type="ECO:0000256" key="8">
    <source>
        <dbReference type="ARBA" id="ARBA00023075"/>
    </source>
</evidence>
<evidence type="ECO:0000313" key="13">
    <source>
        <dbReference type="EMBL" id="UZA66691.1"/>
    </source>
</evidence>
<sequence length="311" mass="36520">MMFVDLCLVWIFLVLIVMLSVGFFTLLERKVLGYLNNRKGPNKVLILGLGQPFSDGLKLFLKEYFFPYLSVYFMFFFSPLLIFFLSLTMWLCLPLMYHFVDFEYGLLFFLCVTSFNVYALIFSGWSSNSKYSIYGAYRGVAQTISYEVSLALIILSFVYLIGGYDLELFSEHQDYCYFGILMVPLMLIWFTSMLAETNRTPFDFTEGESELVSGFNIEYGSYFFALIFIGEYSSILFMSCLFVFFFMGGLSEIYVMKVLLVSFMFLLVRGTMPRFRYDKLMYLSWKIYLPMSINFLVFFIMFKLILGVMFM</sequence>
<evidence type="ECO:0000256" key="12">
    <source>
        <dbReference type="SAM" id="Phobius"/>
    </source>
</evidence>
<evidence type="ECO:0000256" key="2">
    <source>
        <dbReference type="ARBA" id="ARBA00004225"/>
    </source>
</evidence>
<dbReference type="GO" id="GO:0005743">
    <property type="term" value="C:mitochondrial inner membrane"/>
    <property type="evidence" value="ECO:0007669"/>
    <property type="project" value="UniProtKB-SubCell"/>
</dbReference>
<keyword evidence="9 12" id="KW-0472">Membrane</keyword>
<reference evidence="13" key="1">
    <citation type="journal article" date="2022" name="Polar Biol.">
        <title>Mitochondrial genomes provide insight into interfamilial relationships within Pycnogonida.</title>
        <authorList>
            <person name="Zehnpfennig J.R."/>
            <person name="Varney R.M."/>
            <person name="Halanych K.M."/>
            <person name="Mahon A.R."/>
        </authorList>
    </citation>
    <scope>NUCLEOTIDE SEQUENCE</scope>
</reference>
<evidence type="ECO:0000256" key="7">
    <source>
        <dbReference type="ARBA" id="ARBA00022989"/>
    </source>
</evidence>
<feature type="transmembrane region" description="Helical" evidence="12">
    <location>
        <begin position="144"/>
        <end position="163"/>
    </location>
</feature>
<dbReference type="GO" id="GO:0003954">
    <property type="term" value="F:NADH dehydrogenase activity"/>
    <property type="evidence" value="ECO:0007669"/>
    <property type="project" value="TreeGrafter"/>
</dbReference>
<protein>
    <recommendedName>
        <fullName evidence="4 11">NADH-ubiquinone oxidoreductase chain 1</fullName>
        <ecNumber evidence="11">7.1.1.2</ecNumber>
    </recommendedName>
</protein>
<evidence type="ECO:0000256" key="4">
    <source>
        <dbReference type="ARBA" id="ARBA00021009"/>
    </source>
</evidence>
<name>A0A9E8AG61_9CHEL</name>
<dbReference type="GO" id="GO:0008137">
    <property type="term" value="F:NADH dehydrogenase (ubiquinone) activity"/>
    <property type="evidence" value="ECO:0007669"/>
    <property type="project" value="UniProtKB-EC"/>
</dbReference>
<keyword evidence="10" id="KW-0520">NAD</keyword>
<dbReference type="PANTHER" id="PTHR11432:SF3">
    <property type="entry name" value="NADH-UBIQUINONE OXIDOREDUCTASE CHAIN 1"/>
    <property type="match status" value="1"/>
</dbReference>
<evidence type="ECO:0000256" key="10">
    <source>
        <dbReference type="RuleBase" id="RU000471"/>
    </source>
</evidence>
<dbReference type="Pfam" id="PF00146">
    <property type="entry name" value="NADHdh"/>
    <property type="match status" value="1"/>
</dbReference>
<dbReference type="InterPro" id="IPR018086">
    <property type="entry name" value="NADH_UbQ_OxRdtase_su1_CS"/>
</dbReference>
<dbReference type="PANTHER" id="PTHR11432">
    <property type="entry name" value="NADH DEHYDROGENASE SUBUNIT 1"/>
    <property type="match status" value="1"/>
</dbReference>
<evidence type="ECO:0000256" key="6">
    <source>
        <dbReference type="ARBA" id="ARBA00022692"/>
    </source>
</evidence>
<geneLocation type="mitochondrion" evidence="13"/>
<feature type="transmembrane region" description="Helical" evidence="12">
    <location>
        <begin position="222"/>
        <end position="247"/>
    </location>
</feature>
<dbReference type="EC" id="7.1.1.2" evidence="11"/>
<dbReference type="GO" id="GO:0009060">
    <property type="term" value="P:aerobic respiration"/>
    <property type="evidence" value="ECO:0007669"/>
    <property type="project" value="TreeGrafter"/>
</dbReference>
<dbReference type="PROSITE" id="PS00667">
    <property type="entry name" value="COMPLEX1_ND1_1"/>
    <property type="match status" value="1"/>
</dbReference>